<evidence type="ECO:0000313" key="3">
    <source>
        <dbReference type="Proteomes" id="UP001642409"/>
    </source>
</evidence>
<organism evidence="2 3">
    <name type="scientific">Hexamita inflata</name>
    <dbReference type="NCBI Taxonomy" id="28002"/>
    <lineage>
        <taxon>Eukaryota</taxon>
        <taxon>Metamonada</taxon>
        <taxon>Diplomonadida</taxon>
        <taxon>Hexamitidae</taxon>
        <taxon>Hexamitinae</taxon>
        <taxon>Hexamita</taxon>
    </lineage>
</organism>
<proteinExistence type="predicted"/>
<dbReference type="Gene3D" id="2.170.270.10">
    <property type="entry name" value="SET domain"/>
    <property type="match status" value="1"/>
</dbReference>
<sequence>MNIQKYWLQLKSNVALINEYNASKQPSVAVSKAFFYLDEIDSAISVLNEIQSKESEDYKKWKQILEETISQNIQGKFNWKQMITEAKNDQPITFHKYQNSQLEEFSDEEFGRGVRATADIPIGTILFAERAFLLGDEDFMFQQLKLKQDICKSVSQYLQLNGGSTLSREDLKSKFSRNSFGMSLLLQNGLICEQQMETAFVLTPALINHSCIPNCNWYFLGDVQFMVSTMRIQKGEQVFTSYFHPSQSSYQLKQQYLQNGYKFTCKCKFCANSSDSLLKQLDTIKIQINQLILEAETAGCKSQTAQNTIIKIQSIIKQTQTLFKSQNANALLYTYSDLSYVQSILNHQFENALKTECIALSTMHFDPEQASFGKVQTQNESFLTADILINAFNIQTQLHFLKSPNAKRQNWKQFTKLIFQLITGGCDQFEMCCADRLEQAGVK</sequence>
<dbReference type="Proteomes" id="UP001642409">
    <property type="component" value="Unassembled WGS sequence"/>
</dbReference>
<evidence type="ECO:0000313" key="2">
    <source>
        <dbReference type="EMBL" id="CAL6062147.1"/>
    </source>
</evidence>
<dbReference type="InterPro" id="IPR046341">
    <property type="entry name" value="SET_dom_sf"/>
</dbReference>
<dbReference type="CDD" id="cd20071">
    <property type="entry name" value="SET_SMYD"/>
    <property type="match status" value="1"/>
</dbReference>
<dbReference type="SUPFAM" id="SSF82199">
    <property type="entry name" value="SET domain"/>
    <property type="match status" value="1"/>
</dbReference>
<dbReference type="InterPro" id="IPR050869">
    <property type="entry name" value="H3K4_H4K5_MeTrfase"/>
</dbReference>
<gene>
    <name evidence="2" type="ORF">HINF_LOCUS50048</name>
</gene>
<reference evidence="2 3" key="1">
    <citation type="submission" date="2024-07" db="EMBL/GenBank/DDBJ databases">
        <authorList>
            <person name="Akdeniz Z."/>
        </authorList>
    </citation>
    <scope>NUCLEOTIDE SEQUENCE [LARGE SCALE GENOMIC DNA]</scope>
</reference>
<name>A0ABP1KKT1_9EUKA</name>
<dbReference type="SMART" id="SM00317">
    <property type="entry name" value="SET"/>
    <property type="match status" value="1"/>
</dbReference>
<dbReference type="PANTHER" id="PTHR12197">
    <property type="entry name" value="HISTONE-LYSINE N-METHYLTRANSFERASE SMYD"/>
    <property type="match status" value="1"/>
</dbReference>
<accession>A0ABP1KKT1</accession>
<keyword evidence="3" id="KW-1185">Reference proteome</keyword>
<dbReference type="InterPro" id="IPR001214">
    <property type="entry name" value="SET_dom"/>
</dbReference>
<feature type="domain" description="SET" evidence="1">
    <location>
        <begin position="100"/>
        <end position="243"/>
    </location>
</feature>
<dbReference type="EMBL" id="CAXDID020000238">
    <property type="protein sequence ID" value="CAL6062147.1"/>
    <property type="molecule type" value="Genomic_DNA"/>
</dbReference>
<protein>
    <submittedName>
        <fullName evidence="2">SET_domain-containing protein</fullName>
    </submittedName>
</protein>
<dbReference type="PROSITE" id="PS50280">
    <property type="entry name" value="SET"/>
    <property type="match status" value="1"/>
</dbReference>
<dbReference type="Pfam" id="PF00856">
    <property type="entry name" value="SET"/>
    <property type="match status" value="1"/>
</dbReference>
<evidence type="ECO:0000259" key="1">
    <source>
        <dbReference type="PROSITE" id="PS50280"/>
    </source>
</evidence>
<comment type="caution">
    <text evidence="2">The sequence shown here is derived from an EMBL/GenBank/DDBJ whole genome shotgun (WGS) entry which is preliminary data.</text>
</comment>